<dbReference type="InterPro" id="IPR005648">
    <property type="entry name" value="FlgD"/>
</dbReference>
<keyword evidence="8" id="KW-0966">Cell projection</keyword>
<evidence type="ECO:0000256" key="5">
    <source>
        <dbReference type="RuleBase" id="RU362076"/>
    </source>
</evidence>
<evidence type="ECO:0000256" key="3">
    <source>
        <dbReference type="ARBA" id="ARBA00022795"/>
    </source>
</evidence>
<keyword evidence="8" id="KW-0969">Cilium</keyword>
<dbReference type="Pfam" id="PF13861">
    <property type="entry name" value="FLgD_tudor"/>
    <property type="match status" value="1"/>
</dbReference>
<comment type="function">
    <text evidence="4 5">Required for flagellar hook formation. May act as a scaffolding protein.</text>
</comment>
<dbReference type="AlphaFoldDB" id="A0A4Z0M1G3"/>
<protein>
    <recommendedName>
        <fullName evidence="2 5">Basal-body rod modification protein FlgD</fullName>
    </recommendedName>
</protein>
<dbReference type="Pfam" id="PF03963">
    <property type="entry name" value="FlgD"/>
    <property type="match status" value="1"/>
</dbReference>
<feature type="domain" description="FlgD Tudor-like" evidence="7">
    <location>
        <begin position="87"/>
        <end position="224"/>
    </location>
</feature>
<dbReference type="RefSeq" id="WP_135444446.1">
    <property type="nucleotide sequence ID" value="NZ_SRLE01000008.1"/>
</dbReference>
<comment type="similarity">
    <text evidence="1 5">Belongs to the FlgD family.</text>
</comment>
<evidence type="ECO:0000313" key="8">
    <source>
        <dbReference type="EMBL" id="TGD73135.1"/>
    </source>
</evidence>
<organism evidence="8 9">
    <name type="scientific">Mangrovimicrobium sediminis</name>
    <dbReference type="NCBI Taxonomy" id="2562682"/>
    <lineage>
        <taxon>Bacteria</taxon>
        <taxon>Pseudomonadati</taxon>
        <taxon>Pseudomonadota</taxon>
        <taxon>Gammaproteobacteria</taxon>
        <taxon>Cellvibrionales</taxon>
        <taxon>Halieaceae</taxon>
        <taxon>Mangrovimicrobium</taxon>
    </lineage>
</organism>
<keyword evidence="9" id="KW-1185">Reference proteome</keyword>
<keyword evidence="3 5" id="KW-1005">Bacterial flagellum biogenesis</keyword>
<evidence type="ECO:0000259" key="7">
    <source>
        <dbReference type="Pfam" id="PF13861"/>
    </source>
</evidence>
<dbReference type="InterPro" id="IPR025965">
    <property type="entry name" value="FlgD/Vpr_Ig-like"/>
</dbReference>
<name>A0A4Z0M1G3_9GAMM</name>
<gene>
    <name evidence="8" type="ORF">E4634_12715</name>
</gene>
<dbReference type="Pfam" id="PF13860">
    <property type="entry name" value="FlgD_ig"/>
    <property type="match status" value="1"/>
</dbReference>
<feature type="domain" description="FlgD/Vpr Ig-like" evidence="6">
    <location>
        <begin position="114"/>
        <end position="181"/>
    </location>
</feature>
<dbReference type="GO" id="GO:0044781">
    <property type="term" value="P:bacterial-type flagellum organization"/>
    <property type="evidence" value="ECO:0007669"/>
    <property type="project" value="UniProtKB-UniRule"/>
</dbReference>
<comment type="caution">
    <text evidence="8">The sequence shown here is derived from an EMBL/GenBank/DDBJ whole genome shotgun (WGS) entry which is preliminary data.</text>
</comment>
<dbReference type="InterPro" id="IPR025963">
    <property type="entry name" value="FLgD_Tudor"/>
</dbReference>
<evidence type="ECO:0000313" key="9">
    <source>
        <dbReference type="Proteomes" id="UP000298050"/>
    </source>
</evidence>
<evidence type="ECO:0000256" key="4">
    <source>
        <dbReference type="ARBA" id="ARBA00024746"/>
    </source>
</evidence>
<sequence>MVATNSIDSSVLSAVNQTGAASSTSTADDLGNNFMTLLVTQLQNQDPLNPMENTELTSQLAQINTLDGIEDLNQTLLDINTQLDAGQQLQASMLIGRGVMVPGDQVLVGKEGVTTPFGIELENPAADVRVSVVSEAGEVVRTFSLGAQDAGSDTLVWDGLLENGDLAPEGAYRVTVEAVDADGSVMPVTPLAYAVVNGVSKTDQGEPLLDLGGVIAPITLDEVRQIL</sequence>
<evidence type="ECO:0000259" key="6">
    <source>
        <dbReference type="Pfam" id="PF13860"/>
    </source>
</evidence>
<keyword evidence="8" id="KW-0282">Flagellum</keyword>
<dbReference type="Proteomes" id="UP000298050">
    <property type="component" value="Unassembled WGS sequence"/>
</dbReference>
<evidence type="ECO:0000256" key="2">
    <source>
        <dbReference type="ARBA" id="ARBA00016013"/>
    </source>
</evidence>
<accession>A0A4Z0M1G3</accession>
<evidence type="ECO:0000256" key="1">
    <source>
        <dbReference type="ARBA" id="ARBA00010577"/>
    </source>
</evidence>
<dbReference type="Gene3D" id="2.30.30.910">
    <property type="match status" value="1"/>
</dbReference>
<dbReference type="EMBL" id="SRLE01000008">
    <property type="protein sequence ID" value="TGD73135.1"/>
    <property type="molecule type" value="Genomic_DNA"/>
</dbReference>
<reference evidence="8 9" key="1">
    <citation type="submission" date="2019-04" db="EMBL/GenBank/DDBJ databases">
        <title>Taxonomy of novel Haliea sp. from mangrove soil of West Coast of India.</title>
        <authorList>
            <person name="Verma A."/>
            <person name="Kumar P."/>
            <person name="Krishnamurthi S."/>
        </authorList>
    </citation>
    <scope>NUCLEOTIDE SEQUENCE [LARGE SCALE GENOMIC DNA]</scope>
    <source>
        <strain evidence="8 9">SAOS-164</strain>
    </source>
</reference>
<dbReference type="OrthoDB" id="9785233at2"/>
<dbReference type="Gene3D" id="2.60.40.4070">
    <property type="match status" value="1"/>
</dbReference>
<proteinExistence type="inferred from homology"/>